<evidence type="ECO:0000259" key="1">
    <source>
        <dbReference type="PROSITE" id="PS50060"/>
    </source>
</evidence>
<sequence>MKYLKIIVATSIIIIPFLSIQAQIKLSEGFESGSLPSGWTEENLLGGEPWRYRNGGHSPNDNNWLVPPDQTYITRNPPSAYEGTYNAIFFKQGDGNERTKLVTPVMVLLGSSSVELSFYLCQIPWIFEGSGNNDALRVYYKVAQDSPWVLLQEYLDPVYDWDLQSLVLPNPSDDYYVAFEGHTRWGFGTCIDNVVIEDKGTTPLWIKELEFNQPVNEYTPSGISNLTLMRMDFKVFGNTDTAWLENVQFTSLNTSDSDIQSGG</sequence>
<dbReference type="InterPro" id="IPR000998">
    <property type="entry name" value="MAM_dom"/>
</dbReference>
<protein>
    <recommendedName>
        <fullName evidence="1">MAM domain-containing protein</fullName>
    </recommendedName>
</protein>
<dbReference type="EMBL" id="LAZR01031836">
    <property type="protein sequence ID" value="KKL52595.1"/>
    <property type="molecule type" value="Genomic_DNA"/>
</dbReference>
<feature type="domain" description="MAM" evidence="1">
    <location>
        <begin position="26"/>
        <end position="198"/>
    </location>
</feature>
<comment type="caution">
    <text evidence="2">The sequence shown here is derived from an EMBL/GenBank/DDBJ whole genome shotgun (WGS) entry which is preliminary data.</text>
</comment>
<dbReference type="Gene3D" id="2.60.120.200">
    <property type="match status" value="1"/>
</dbReference>
<accession>A0A0F9F5R3</accession>
<reference evidence="2" key="1">
    <citation type="journal article" date="2015" name="Nature">
        <title>Complex archaea that bridge the gap between prokaryotes and eukaryotes.</title>
        <authorList>
            <person name="Spang A."/>
            <person name="Saw J.H."/>
            <person name="Jorgensen S.L."/>
            <person name="Zaremba-Niedzwiedzka K."/>
            <person name="Martijn J."/>
            <person name="Lind A.E."/>
            <person name="van Eijk R."/>
            <person name="Schleper C."/>
            <person name="Guy L."/>
            <person name="Ettema T.J."/>
        </authorList>
    </citation>
    <scope>NUCLEOTIDE SEQUENCE</scope>
</reference>
<dbReference type="GO" id="GO:0016020">
    <property type="term" value="C:membrane"/>
    <property type="evidence" value="ECO:0007669"/>
    <property type="project" value="InterPro"/>
</dbReference>
<evidence type="ECO:0000313" key="2">
    <source>
        <dbReference type="EMBL" id="KKL52595.1"/>
    </source>
</evidence>
<organism evidence="2">
    <name type="scientific">marine sediment metagenome</name>
    <dbReference type="NCBI Taxonomy" id="412755"/>
    <lineage>
        <taxon>unclassified sequences</taxon>
        <taxon>metagenomes</taxon>
        <taxon>ecological metagenomes</taxon>
    </lineage>
</organism>
<proteinExistence type="predicted"/>
<feature type="non-terminal residue" evidence="2">
    <location>
        <position position="263"/>
    </location>
</feature>
<gene>
    <name evidence="2" type="ORF">LCGC14_2283900</name>
</gene>
<dbReference type="InterPro" id="IPR013320">
    <property type="entry name" value="ConA-like_dom_sf"/>
</dbReference>
<name>A0A0F9F5R3_9ZZZZ</name>
<dbReference type="PROSITE" id="PS50060">
    <property type="entry name" value="MAM_2"/>
    <property type="match status" value="1"/>
</dbReference>
<dbReference type="AlphaFoldDB" id="A0A0F9F5R3"/>
<dbReference type="SUPFAM" id="SSF49899">
    <property type="entry name" value="Concanavalin A-like lectins/glucanases"/>
    <property type="match status" value="1"/>
</dbReference>